<dbReference type="Pfam" id="PF00232">
    <property type="entry name" value="Glyco_hydro_1"/>
    <property type="match status" value="2"/>
</dbReference>
<evidence type="ECO:0000256" key="2">
    <source>
        <dbReference type="ARBA" id="ARBA00022801"/>
    </source>
</evidence>
<feature type="active site" description="Nucleophile" evidence="4">
    <location>
        <position position="388"/>
    </location>
</feature>
<dbReference type="PANTHER" id="PTHR10353">
    <property type="entry name" value="GLYCOSYL HYDROLASE"/>
    <property type="match status" value="1"/>
</dbReference>
<proteinExistence type="inferred from homology"/>
<gene>
    <name evidence="6" type="ORF">J2Z60_001388</name>
</gene>
<accession>A0ABS4MEW6</accession>
<dbReference type="EC" id="3.2.1.86" evidence="6"/>
<evidence type="ECO:0000313" key="6">
    <source>
        <dbReference type="EMBL" id="MBP2058211.1"/>
    </source>
</evidence>
<comment type="similarity">
    <text evidence="1 5">Belongs to the glycosyl hydrolase 1 family.</text>
</comment>
<evidence type="ECO:0000313" key="7">
    <source>
        <dbReference type="Proteomes" id="UP001519292"/>
    </source>
</evidence>
<protein>
    <submittedName>
        <fullName evidence="6">6-phospho-beta-glucosidase</fullName>
        <ecNumber evidence="6">3.2.1.86</ecNumber>
    </submittedName>
</protein>
<dbReference type="GO" id="GO:0008706">
    <property type="term" value="F:6-phospho-beta-glucosidase activity"/>
    <property type="evidence" value="ECO:0007669"/>
    <property type="project" value="UniProtKB-EC"/>
</dbReference>
<keyword evidence="7" id="KW-1185">Reference proteome</keyword>
<dbReference type="InterPro" id="IPR017853">
    <property type="entry name" value="GH"/>
</dbReference>
<dbReference type="EMBL" id="JAGGLU010000007">
    <property type="protein sequence ID" value="MBP2058211.1"/>
    <property type="molecule type" value="Genomic_DNA"/>
</dbReference>
<dbReference type="PANTHER" id="PTHR10353:SF122">
    <property type="entry name" value="6-PHOSPHO-BETA-GLUCOSIDASE ASCB-RELATED"/>
    <property type="match status" value="1"/>
</dbReference>
<organism evidence="6 7">
    <name type="scientific">Lactobacillus colini</name>
    <dbReference type="NCBI Taxonomy" id="1819254"/>
    <lineage>
        <taxon>Bacteria</taxon>
        <taxon>Bacillati</taxon>
        <taxon>Bacillota</taxon>
        <taxon>Bacilli</taxon>
        <taxon>Lactobacillales</taxon>
        <taxon>Lactobacillaceae</taxon>
        <taxon>Lactobacillus</taxon>
    </lineage>
</organism>
<keyword evidence="2 6" id="KW-0378">Hydrolase</keyword>
<dbReference type="InterPro" id="IPR001360">
    <property type="entry name" value="Glyco_hydro_1"/>
</dbReference>
<reference evidence="6 7" key="1">
    <citation type="submission" date="2021-03" db="EMBL/GenBank/DDBJ databases">
        <title>Genomic Encyclopedia of Type Strains, Phase IV (KMG-IV): sequencing the most valuable type-strain genomes for metagenomic binning, comparative biology and taxonomic classification.</title>
        <authorList>
            <person name="Goeker M."/>
        </authorList>
    </citation>
    <scope>NUCLEOTIDE SEQUENCE [LARGE SCALE GENOMIC DNA]</scope>
    <source>
        <strain evidence="6 7">DSM 101872</strain>
    </source>
</reference>
<evidence type="ECO:0000256" key="4">
    <source>
        <dbReference type="PROSITE-ProRule" id="PRU10055"/>
    </source>
</evidence>
<comment type="caution">
    <text evidence="6">The sequence shown here is derived from an EMBL/GenBank/DDBJ whole genome shotgun (WGS) entry which is preliminary data.</text>
</comment>
<keyword evidence="3 6" id="KW-0326">Glycosidase</keyword>
<evidence type="ECO:0000256" key="1">
    <source>
        <dbReference type="ARBA" id="ARBA00010838"/>
    </source>
</evidence>
<dbReference type="RefSeq" id="WP_209686955.1">
    <property type="nucleotide sequence ID" value="NZ_JAGGLU010000007.1"/>
</dbReference>
<dbReference type="Gene3D" id="3.20.20.80">
    <property type="entry name" value="Glycosidases"/>
    <property type="match status" value="1"/>
</dbReference>
<dbReference type="PRINTS" id="PR00131">
    <property type="entry name" value="GLHYDRLASE1"/>
</dbReference>
<dbReference type="InterPro" id="IPR018120">
    <property type="entry name" value="Glyco_hydro_1_AS"/>
</dbReference>
<dbReference type="PROSITE" id="PS00572">
    <property type="entry name" value="GLYCOSYL_HYDROL_F1_1"/>
    <property type="match status" value="1"/>
</dbReference>
<evidence type="ECO:0000256" key="5">
    <source>
        <dbReference type="RuleBase" id="RU003690"/>
    </source>
</evidence>
<name>A0ABS4MEW6_9LACO</name>
<dbReference type="SUPFAM" id="SSF51445">
    <property type="entry name" value="(Trans)glycosidases"/>
    <property type="match status" value="1"/>
</dbReference>
<sequence>MIKTSKKLPEDFLWGGATADFQFEGGFDEGGRGILSHDYETDGSQEHPRHHTLQMPDGTIITPQSNFKDAEDVPEEAVPVFVKGQYYPSHKAVDFYHHYKEDIKLMAEMGFNVYRFSICWTRIYPTGEEDQPNKAGLDFYNNVINELKKYNMEPLITICHDELPMNLVLKYGGWSSKKVVDAYVKYAKTLFENFGDRCKYWLTFNEINAIRGFGQLGVRKADGKERYQADHNMFLASAKVVKIGHKMMPGSKFTAMYAMSELYPATCKPEDMFHHLQEHRENWYFIDIMARGYYPSYAPVIWQHHGFDKVDMEPEDAEILREGQLDFVSFSYYRSNITKDGDPWFNIGGEANPYLKKTQWGWSVDPLGLRYCMNEIYDRIQKPIFIVENGLGAVDQADENDYVEDDYRIEFLQEHLSAMADAINIDHVPCLGYTMWGPIDLVSLGTGEMKKRYGFVYVDMDDKGHGTLKRTPKKSYNWMKHIIKTNGAALDDWKKQN</sequence>
<dbReference type="Proteomes" id="UP001519292">
    <property type="component" value="Unassembled WGS sequence"/>
</dbReference>
<evidence type="ECO:0000256" key="3">
    <source>
        <dbReference type="ARBA" id="ARBA00023295"/>
    </source>
</evidence>